<proteinExistence type="predicted"/>
<name>A0A2D2DMN0_9BURK</name>
<protein>
    <submittedName>
        <fullName evidence="1">Uncharacterized protein</fullName>
    </submittedName>
</protein>
<dbReference type="AlphaFoldDB" id="A0A2D2DMN0"/>
<evidence type="ECO:0000313" key="2">
    <source>
        <dbReference type="Proteomes" id="UP000229897"/>
    </source>
</evidence>
<accession>A0A2D2DMN0</accession>
<organism evidence="1 2">
    <name type="scientific">Massilia violaceinigra</name>
    <dbReference type="NCBI Taxonomy" id="2045208"/>
    <lineage>
        <taxon>Bacteria</taxon>
        <taxon>Pseudomonadati</taxon>
        <taxon>Pseudomonadota</taxon>
        <taxon>Betaproteobacteria</taxon>
        <taxon>Burkholderiales</taxon>
        <taxon>Oxalobacteraceae</taxon>
        <taxon>Telluria group</taxon>
        <taxon>Massilia</taxon>
    </lineage>
</organism>
<dbReference type="KEGG" id="mass:CR152_18065"/>
<sequence>MAGERLAQAEVIAETNGDAAQWRIGTVVWRLTFGERGADQQQGSLRRRRLGRFLLGERGLENQQTARGDNPF</sequence>
<dbReference type="EMBL" id="CP024608">
    <property type="protein sequence ID" value="ATQ76230.1"/>
    <property type="molecule type" value="Genomic_DNA"/>
</dbReference>
<gene>
    <name evidence="1" type="ORF">CR152_18065</name>
</gene>
<evidence type="ECO:0000313" key="1">
    <source>
        <dbReference type="EMBL" id="ATQ76230.1"/>
    </source>
</evidence>
<dbReference type="Proteomes" id="UP000229897">
    <property type="component" value="Chromosome"/>
</dbReference>
<reference evidence="1" key="1">
    <citation type="submission" date="2017-10" db="EMBL/GenBank/DDBJ databases">
        <title>Massilia psychrophilum sp. nov., a novel purple-pigmented bacterium isolated from Tianshan glacier, Xinjiang Municipality, China.</title>
        <authorList>
            <person name="Wang H."/>
        </authorList>
    </citation>
    <scope>NUCLEOTIDE SEQUENCE [LARGE SCALE GENOMIC DNA]</scope>
    <source>
        <strain evidence="1">B2</strain>
    </source>
</reference>
<keyword evidence="2" id="KW-1185">Reference proteome</keyword>